<evidence type="ECO:0000256" key="9">
    <source>
        <dbReference type="ARBA" id="ARBA00022729"/>
    </source>
</evidence>
<dbReference type="InterPro" id="IPR034657">
    <property type="entry name" value="AlgJ"/>
</dbReference>
<evidence type="ECO:0000256" key="8">
    <source>
        <dbReference type="ARBA" id="ARBA00022679"/>
    </source>
</evidence>
<evidence type="ECO:0000256" key="13">
    <source>
        <dbReference type="ARBA" id="ARBA00023315"/>
    </source>
</evidence>
<keyword evidence="8" id="KW-0808">Transferase</keyword>
<feature type="domain" description="AlgX/AlgJ SGNH hydrolase-like" evidence="15">
    <location>
        <begin position="81"/>
        <end position="347"/>
    </location>
</feature>
<evidence type="ECO:0000256" key="1">
    <source>
        <dbReference type="ARBA" id="ARBA00004418"/>
    </source>
</evidence>
<keyword evidence="13" id="KW-0012">Acyltransferase</keyword>
<evidence type="ECO:0000256" key="5">
    <source>
        <dbReference type="ARBA" id="ARBA00016086"/>
    </source>
</evidence>
<keyword evidence="9" id="KW-0732">Signal</keyword>
<reference evidence="16 17" key="1">
    <citation type="submission" date="2021-02" db="EMBL/GenBank/DDBJ databases">
        <authorList>
            <person name="Lee D.-H."/>
        </authorList>
    </citation>
    <scope>NUCLEOTIDE SEQUENCE [LARGE SCALE GENOMIC DNA]</scope>
    <source>
        <strain evidence="16 17">UL073</strain>
    </source>
</reference>
<keyword evidence="12" id="KW-0472">Membrane</keyword>
<evidence type="ECO:0000313" key="16">
    <source>
        <dbReference type="EMBL" id="MBM7060046.1"/>
    </source>
</evidence>
<name>A0ABS2IA79_9GAMM</name>
<evidence type="ECO:0000256" key="11">
    <source>
        <dbReference type="ARBA" id="ARBA00022841"/>
    </source>
</evidence>
<dbReference type="RefSeq" id="WP_204915129.1">
    <property type="nucleotide sequence ID" value="NZ_JAFEUP010000001.1"/>
</dbReference>
<protein>
    <recommendedName>
        <fullName evidence="5">Probable alginate O-acetylase AlgJ</fullName>
    </recommendedName>
    <alternativeName>
        <fullName evidence="14">Alginate biosynthesis protein AlgJ</fullName>
    </alternativeName>
</protein>
<keyword evidence="10" id="KW-0574">Periplasm</keyword>
<keyword evidence="6" id="KW-1003">Cell membrane</keyword>
<evidence type="ECO:0000256" key="14">
    <source>
        <dbReference type="ARBA" id="ARBA00031031"/>
    </source>
</evidence>
<dbReference type="Proteomes" id="UP000717995">
    <property type="component" value="Unassembled WGS sequence"/>
</dbReference>
<dbReference type="InterPro" id="IPR031811">
    <property type="entry name" value="ALGX/ALGJ_SGNH-like"/>
</dbReference>
<dbReference type="CDD" id="cd14442">
    <property type="entry name" value="AlgJ_like"/>
    <property type="match status" value="1"/>
</dbReference>
<proteinExistence type="inferred from homology"/>
<evidence type="ECO:0000256" key="12">
    <source>
        <dbReference type="ARBA" id="ARBA00023136"/>
    </source>
</evidence>
<organism evidence="16 17">
    <name type="scientific">Zestomonas insulae</name>
    <dbReference type="NCBI Taxonomy" id="2809017"/>
    <lineage>
        <taxon>Bacteria</taxon>
        <taxon>Pseudomonadati</taxon>
        <taxon>Pseudomonadota</taxon>
        <taxon>Gammaproteobacteria</taxon>
        <taxon>Pseudomonadales</taxon>
        <taxon>Pseudomonadaceae</taxon>
        <taxon>Zestomonas</taxon>
    </lineage>
</organism>
<evidence type="ECO:0000256" key="2">
    <source>
        <dbReference type="ARBA" id="ARBA00004587"/>
    </source>
</evidence>
<comment type="pathway">
    <text evidence="3">Glycan biosynthesis; alginate biosynthesis.</text>
</comment>
<keyword evidence="17" id="KW-1185">Reference proteome</keyword>
<evidence type="ECO:0000256" key="4">
    <source>
        <dbReference type="ARBA" id="ARBA00006038"/>
    </source>
</evidence>
<keyword evidence="11" id="KW-0016">Alginate biosynthesis</keyword>
<accession>A0ABS2IA79</accession>
<gene>
    <name evidence="16" type="ORF">JQX08_04945</name>
</gene>
<comment type="similarity">
    <text evidence="4">Belongs to the AlgJ family.</text>
</comment>
<evidence type="ECO:0000256" key="7">
    <source>
        <dbReference type="ARBA" id="ARBA00022519"/>
    </source>
</evidence>
<evidence type="ECO:0000259" key="15">
    <source>
        <dbReference type="Pfam" id="PF16822"/>
    </source>
</evidence>
<comment type="subcellular location">
    <subcellularLocation>
        <location evidence="2">Cell inner membrane</location>
        <topology evidence="2">Peripheral membrane protein</topology>
        <orientation evidence="2">Periplasmic side</orientation>
    </subcellularLocation>
    <subcellularLocation>
        <location evidence="1">Periplasm</location>
    </subcellularLocation>
</comment>
<dbReference type="Pfam" id="PF16822">
    <property type="entry name" value="ALGX"/>
    <property type="match status" value="1"/>
</dbReference>
<sequence length="383" mass="42796">MTRSLRILYISLFLALIFGLGAWSVRGFFGYSVPPDTQVLNGKLAKALETRYDAEFPLKRLATNLWAAMDYTLFKEGRPGVELGRHNWLFSDEELDPVAKGEQHVENNLRLVEGVRQSLARHDIKLLLAIVPSKARLYPEHLGEVQPASLRRDLYQRFHVQVRRAGIVAPDLLASLERAKGNGALYLRTDTHWTPHGAEVVAQRIGLAVQRRMPLEGERQRFVTDFGATAPYKGDLTSFLPLDPLFSDLLPPPDRLQQRTTRALDAEQAASGDALFADDQVPVVLVGTSYSANPKWNFQGALRQALGTDLVSFAEEGQGPLQPMLKYLQSDELKNSPPQLVIWEFPERYLPMAADLSQFDPEWVAQLKASAAAGERLADTATR</sequence>
<evidence type="ECO:0000256" key="10">
    <source>
        <dbReference type="ARBA" id="ARBA00022764"/>
    </source>
</evidence>
<comment type="caution">
    <text evidence="16">The sequence shown here is derived from an EMBL/GenBank/DDBJ whole genome shotgun (WGS) entry which is preliminary data.</text>
</comment>
<evidence type="ECO:0000256" key="3">
    <source>
        <dbReference type="ARBA" id="ARBA00005182"/>
    </source>
</evidence>
<dbReference type="EMBL" id="JAFEUP010000001">
    <property type="protein sequence ID" value="MBM7060046.1"/>
    <property type="molecule type" value="Genomic_DNA"/>
</dbReference>
<evidence type="ECO:0000313" key="17">
    <source>
        <dbReference type="Proteomes" id="UP000717995"/>
    </source>
</evidence>
<keyword evidence="7" id="KW-0997">Cell inner membrane</keyword>
<evidence type="ECO:0000256" key="6">
    <source>
        <dbReference type="ARBA" id="ARBA00022475"/>
    </source>
</evidence>